<reference evidence="1 2" key="1">
    <citation type="submission" date="2012-04" db="EMBL/GenBank/DDBJ databases">
        <title>Complete genome of Rhodanobacter sp. 2APBS1.</title>
        <authorList>
            <consortium name="US DOE Joint Genome Institute"/>
            <person name="Huntemann M."/>
            <person name="Wei C.-L."/>
            <person name="Han J."/>
            <person name="Detter J.C."/>
            <person name="Han C."/>
            <person name="Tapia R."/>
            <person name="Munk A.C.C."/>
            <person name="Chen A."/>
            <person name="Krypides N."/>
            <person name="Mavromatis K."/>
            <person name="Markowitz V."/>
            <person name="Szeto E."/>
            <person name="Ivanova N."/>
            <person name="Mikhailova N."/>
            <person name="Ovchinnikova G."/>
            <person name="Pagani I."/>
            <person name="Pati A."/>
            <person name="Goodwin L."/>
            <person name="Peters L."/>
            <person name="Pitluck S."/>
            <person name="Woyke T."/>
            <person name="Prakash O."/>
            <person name="Elkins J."/>
            <person name="Brown S."/>
            <person name="Palumbo A."/>
            <person name="Hemme C."/>
            <person name="Zhou J."/>
            <person name="Watson D."/>
            <person name="Jardine P."/>
            <person name="Kostka J."/>
            <person name="Green S."/>
        </authorList>
    </citation>
    <scope>NUCLEOTIDE SEQUENCE [LARGE SCALE GENOMIC DNA]</scope>
    <source>
        <strain evidence="1 2">2APBS1</strain>
    </source>
</reference>
<dbReference type="AlphaFoldDB" id="M4NK00"/>
<protein>
    <submittedName>
        <fullName evidence="1">Uncharacterized protein</fullName>
    </submittedName>
</protein>
<name>M4NK00_9GAMM</name>
<dbReference type="KEGG" id="rhd:R2APBS1_0940"/>
<gene>
    <name evidence="1" type="ORF">R2APBS1_0940</name>
</gene>
<keyword evidence="2" id="KW-1185">Reference proteome</keyword>
<proteinExistence type="predicted"/>
<dbReference type="EMBL" id="CP003470">
    <property type="protein sequence ID" value="AGG88101.1"/>
    <property type="molecule type" value="Genomic_DNA"/>
</dbReference>
<evidence type="ECO:0000313" key="2">
    <source>
        <dbReference type="Proteomes" id="UP000011859"/>
    </source>
</evidence>
<dbReference type="STRING" id="666685.R2APBS1_0940"/>
<sequence length="157" mass="17666">MVGSVKRKKELSAFLQFVEIAQVDADTSSIRQLEPPNPDIICRVSGGDRGFELTALTDPVIERKFGTGKFHYSNYRIDINDAVECIARKKHKVYALPRVELIVHEGSTPIDDLWQWDQSQLDAAIQLATDKSNFSRVWLVDISSRRARAYTSSATPA</sequence>
<evidence type="ECO:0000313" key="1">
    <source>
        <dbReference type="EMBL" id="AGG88101.1"/>
    </source>
</evidence>
<dbReference type="Proteomes" id="UP000011859">
    <property type="component" value="Chromosome"/>
</dbReference>
<dbReference type="HOGENOM" id="CLU_1676479_0_0_6"/>
<accession>M4NK00</accession>
<organism evidence="1 2">
    <name type="scientific">Rhodanobacter denitrificans</name>
    <dbReference type="NCBI Taxonomy" id="666685"/>
    <lineage>
        <taxon>Bacteria</taxon>
        <taxon>Pseudomonadati</taxon>
        <taxon>Pseudomonadota</taxon>
        <taxon>Gammaproteobacteria</taxon>
        <taxon>Lysobacterales</taxon>
        <taxon>Rhodanobacteraceae</taxon>
        <taxon>Rhodanobacter</taxon>
    </lineage>
</organism>